<dbReference type="RefSeq" id="WP_076370443.1">
    <property type="nucleotide sequence ID" value="NZ_FTMX01000006.1"/>
</dbReference>
<name>A0A9X8WM74_9BACI</name>
<dbReference type="Pfam" id="PF13181">
    <property type="entry name" value="TPR_8"/>
    <property type="match status" value="1"/>
</dbReference>
<dbReference type="InterPro" id="IPR029044">
    <property type="entry name" value="Nucleotide-diphossugar_trans"/>
</dbReference>
<dbReference type="Gene3D" id="1.25.40.10">
    <property type="entry name" value="Tetratricopeptide repeat domain"/>
    <property type="match status" value="2"/>
</dbReference>
<dbReference type="SUPFAM" id="SSF53448">
    <property type="entry name" value="Nucleotide-diphospho-sugar transferases"/>
    <property type="match status" value="1"/>
</dbReference>
<dbReference type="InterPro" id="IPR001173">
    <property type="entry name" value="Glyco_trans_2-like"/>
</dbReference>
<proteinExistence type="predicted"/>
<dbReference type="AlphaFoldDB" id="A0A9X8WM74"/>
<feature type="domain" description="Glycosyltransferase 2-like" evidence="1">
    <location>
        <begin position="7"/>
        <end position="130"/>
    </location>
</feature>
<comment type="caution">
    <text evidence="2">The sequence shown here is derived from an EMBL/GenBank/DDBJ whole genome shotgun (WGS) entry which is preliminary data.</text>
</comment>
<evidence type="ECO:0000259" key="1">
    <source>
        <dbReference type="Pfam" id="PF00535"/>
    </source>
</evidence>
<accession>A0A9X8WM74</accession>
<dbReference type="Proteomes" id="UP000185829">
    <property type="component" value="Unassembled WGS sequence"/>
</dbReference>
<protein>
    <submittedName>
        <fullName evidence="2">Tetratricopeptide repeat-containing protein</fullName>
    </submittedName>
</protein>
<dbReference type="PANTHER" id="PTHR43630:SF2">
    <property type="entry name" value="GLYCOSYLTRANSFERASE"/>
    <property type="match status" value="1"/>
</dbReference>
<gene>
    <name evidence="2" type="ORF">SAMN05878482_106309</name>
</gene>
<evidence type="ECO:0000313" key="3">
    <source>
        <dbReference type="Proteomes" id="UP000185829"/>
    </source>
</evidence>
<dbReference type="SUPFAM" id="SSF48452">
    <property type="entry name" value="TPR-like"/>
    <property type="match status" value="1"/>
</dbReference>
<reference evidence="2 3" key="1">
    <citation type="submission" date="2017-01" db="EMBL/GenBank/DDBJ databases">
        <authorList>
            <person name="Varghese N."/>
            <person name="Submissions S."/>
        </authorList>
    </citation>
    <scope>NUCLEOTIDE SEQUENCE [LARGE SCALE GENOMIC DNA]</scope>
    <source>
        <strain evidence="2 3">RUG2-6</strain>
    </source>
</reference>
<evidence type="ECO:0000313" key="2">
    <source>
        <dbReference type="EMBL" id="SIR87155.1"/>
    </source>
</evidence>
<dbReference type="PANTHER" id="PTHR43630">
    <property type="entry name" value="POLY-BETA-1,6-N-ACETYL-D-GLUCOSAMINE SYNTHASE"/>
    <property type="match status" value="1"/>
</dbReference>
<dbReference type="InterPro" id="IPR019734">
    <property type="entry name" value="TPR_rpt"/>
</dbReference>
<sequence length="362" mass="42482">MGGISISLCMIVKDEEDSLSNCLASVKELVDEIIIIDTGSKDNTKQIASAFTDHLYDFEWIDDFSAARNFAFSKATKEYIFWLDADDILTEENKEKFSTLKKVLPPQFDSVMMFYHLSFDGNGNPSFSSRRNRLVKREKNFQWIGFVHEYLEVNGNTFQSDIAIHHKKEKSFNDRNLGIYKKALQSGIDFSPRDKYYYANECKDHCLYDDAIKWYRKFLDEGKGWSEDNIQACGKLADCHIQLKDWGSAVQSCLKSFEYDTPRGEICCRLGYIHMEQHEYERSIFWYNLATQIEIPETKSPFIERNCYTWLPHIQLCVCFDRIGKLEESKRHNELAAEYLPDHPSVLYNRNYFQNIEKKEKS</sequence>
<dbReference type="Gene3D" id="3.90.550.10">
    <property type="entry name" value="Spore Coat Polysaccharide Biosynthesis Protein SpsA, Chain A"/>
    <property type="match status" value="1"/>
</dbReference>
<dbReference type="CDD" id="cd02511">
    <property type="entry name" value="Beta4Glucosyltransferase"/>
    <property type="match status" value="1"/>
</dbReference>
<dbReference type="InterPro" id="IPR011990">
    <property type="entry name" value="TPR-like_helical_dom_sf"/>
</dbReference>
<dbReference type="EMBL" id="FTMX01000006">
    <property type="protein sequence ID" value="SIR87155.1"/>
    <property type="molecule type" value="Genomic_DNA"/>
</dbReference>
<dbReference type="Pfam" id="PF00535">
    <property type="entry name" value="Glycos_transf_2"/>
    <property type="match status" value="1"/>
</dbReference>
<organism evidence="2 3">
    <name type="scientific">Peribacillus simplex</name>
    <dbReference type="NCBI Taxonomy" id="1478"/>
    <lineage>
        <taxon>Bacteria</taxon>
        <taxon>Bacillati</taxon>
        <taxon>Bacillota</taxon>
        <taxon>Bacilli</taxon>
        <taxon>Bacillales</taxon>
        <taxon>Bacillaceae</taxon>
        <taxon>Peribacillus</taxon>
    </lineage>
</organism>